<evidence type="ECO:0000256" key="1">
    <source>
        <dbReference type="SAM" id="Phobius"/>
    </source>
</evidence>
<feature type="transmembrane region" description="Helical" evidence="1">
    <location>
        <begin position="5"/>
        <end position="23"/>
    </location>
</feature>
<reference evidence="2 3" key="1">
    <citation type="submission" date="2018-05" db="EMBL/GenBank/DDBJ databases">
        <title>Genome sequencing and assembly of the regulated plant pathogen Lachnellula willkommii and related sister species for the development of diagnostic species identification markers.</title>
        <authorList>
            <person name="Giroux E."/>
            <person name="Bilodeau G."/>
        </authorList>
    </citation>
    <scope>NUCLEOTIDE SEQUENCE [LARGE SCALE GENOMIC DNA]</scope>
    <source>
        <strain evidence="2 3">CBS 172.35</strain>
    </source>
</reference>
<evidence type="ECO:0000313" key="2">
    <source>
        <dbReference type="EMBL" id="TVY89787.1"/>
    </source>
</evidence>
<proteinExistence type="predicted"/>
<dbReference type="EMBL" id="QGML01001103">
    <property type="protein sequence ID" value="TVY89787.1"/>
    <property type="molecule type" value="Genomic_DNA"/>
</dbReference>
<name>A0A559MA12_9HELO</name>
<dbReference type="Proteomes" id="UP000315522">
    <property type="component" value="Unassembled WGS sequence"/>
</dbReference>
<keyword evidence="1" id="KW-0472">Membrane</keyword>
<evidence type="ECO:0000313" key="3">
    <source>
        <dbReference type="Proteomes" id="UP000315522"/>
    </source>
</evidence>
<accession>A0A559MA12</accession>
<organism evidence="2 3">
    <name type="scientific">Lachnellula willkommii</name>
    <dbReference type="NCBI Taxonomy" id="215461"/>
    <lineage>
        <taxon>Eukaryota</taxon>
        <taxon>Fungi</taxon>
        <taxon>Dikarya</taxon>
        <taxon>Ascomycota</taxon>
        <taxon>Pezizomycotina</taxon>
        <taxon>Leotiomycetes</taxon>
        <taxon>Helotiales</taxon>
        <taxon>Lachnaceae</taxon>
        <taxon>Lachnellula</taxon>
    </lineage>
</organism>
<keyword evidence="1" id="KW-0812">Transmembrane</keyword>
<protein>
    <submittedName>
        <fullName evidence="2">Uncharacterized protein</fullName>
    </submittedName>
</protein>
<sequence>MFKEVVISGAIILGFLFNIAFVAHPDTTSYTIALVVLSPFALWWRYRTMKRVLREAGAVEEDEEIPLRSLSVGRLLGLRSAATPGLDAEQGMG</sequence>
<comment type="caution">
    <text evidence="2">The sequence shown here is derived from an EMBL/GenBank/DDBJ whole genome shotgun (WGS) entry which is preliminary data.</text>
</comment>
<keyword evidence="1" id="KW-1133">Transmembrane helix</keyword>
<feature type="transmembrane region" description="Helical" evidence="1">
    <location>
        <begin position="29"/>
        <end position="46"/>
    </location>
</feature>
<keyword evidence="3" id="KW-1185">Reference proteome</keyword>
<dbReference type="AlphaFoldDB" id="A0A559MA12"/>
<gene>
    <name evidence="2" type="ORF">LAWI1_G003681</name>
</gene>